<organism evidence="6 7">
    <name type="scientific">Thlaspi arvense</name>
    <name type="common">Field penny-cress</name>
    <dbReference type="NCBI Taxonomy" id="13288"/>
    <lineage>
        <taxon>Eukaryota</taxon>
        <taxon>Viridiplantae</taxon>
        <taxon>Streptophyta</taxon>
        <taxon>Embryophyta</taxon>
        <taxon>Tracheophyta</taxon>
        <taxon>Spermatophyta</taxon>
        <taxon>Magnoliopsida</taxon>
        <taxon>eudicotyledons</taxon>
        <taxon>Gunneridae</taxon>
        <taxon>Pentapetalae</taxon>
        <taxon>rosids</taxon>
        <taxon>malvids</taxon>
        <taxon>Brassicales</taxon>
        <taxon>Brassicaceae</taxon>
        <taxon>Thlaspideae</taxon>
        <taxon>Thlaspi</taxon>
    </lineage>
</organism>
<evidence type="ECO:0000313" key="6">
    <source>
        <dbReference type="EMBL" id="CAH2041006.1"/>
    </source>
</evidence>
<evidence type="ECO:0000313" key="7">
    <source>
        <dbReference type="Proteomes" id="UP000836841"/>
    </source>
</evidence>
<keyword evidence="2" id="KW-0813">Transport</keyword>
<accession>A0AAU9RFN7</accession>
<dbReference type="SUPFAM" id="SSF48371">
    <property type="entry name" value="ARM repeat"/>
    <property type="match status" value="1"/>
</dbReference>
<evidence type="ECO:0000259" key="5">
    <source>
        <dbReference type="Pfam" id="PF01602"/>
    </source>
</evidence>
<name>A0AAU9RFN7_THLAR</name>
<comment type="caution">
    <text evidence="6">The sequence shown here is derived from an EMBL/GenBank/DDBJ whole genome shotgun (WGS) entry which is preliminary data.</text>
</comment>
<dbReference type="GO" id="GO:0006886">
    <property type="term" value="P:intracellular protein transport"/>
    <property type="evidence" value="ECO:0007669"/>
    <property type="project" value="InterPro"/>
</dbReference>
<evidence type="ECO:0000256" key="2">
    <source>
        <dbReference type="ARBA" id="ARBA00022448"/>
    </source>
</evidence>
<feature type="domain" description="Clathrin/coatomer adaptor adaptin-like N-terminal" evidence="5">
    <location>
        <begin position="56"/>
        <end position="189"/>
    </location>
</feature>
<evidence type="ECO:0000256" key="3">
    <source>
        <dbReference type="ARBA" id="ARBA00022927"/>
    </source>
</evidence>
<dbReference type="GO" id="GO:0012505">
    <property type="term" value="C:endomembrane system"/>
    <property type="evidence" value="ECO:0007669"/>
    <property type="project" value="UniProtKB-SubCell"/>
</dbReference>
<gene>
    <name evidence="6" type="ORF">TAV2_LOCUS4308</name>
</gene>
<dbReference type="PANTHER" id="PTHR22780">
    <property type="entry name" value="ADAPTIN, ALPHA/GAMMA/EPSILON"/>
    <property type="match status" value="1"/>
</dbReference>
<keyword evidence="7" id="KW-1185">Reference proteome</keyword>
<dbReference type="AlphaFoldDB" id="A0AAU9RFN7"/>
<evidence type="ECO:0000256" key="1">
    <source>
        <dbReference type="ARBA" id="ARBA00004308"/>
    </source>
</evidence>
<keyword evidence="3" id="KW-0653">Protein transport</keyword>
<dbReference type="InterPro" id="IPR002553">
    <property type="entry name" value="Clathrin/coatomer_adapt-like_N"/>
</dbReference>
<reference evidence="6 7" key="1">
    <citation type="submission" date="2022-03" db="EMBL/GenBank/DDBJ databases">
        <authorList>
            <person name="Nunn A."/>
            <person name="Chopra R."/>
            <person name="Nunn A."/>
            <person name="Contreras Garrido A."/>
        </authorList>
    </citation>
    <scope>NUCLEOTIDE SEQUENCE [LARGE SCALE GENOMIC DNA]</scope>
</reference>
<sequence>MLYMKSDAVVVHISHQICCFEHADESYQHRFTSSAEASGYNLGMCKAYAWIIDFQDLDPSIRKRALELVYLLVNETNAKSLTKELIGYLRVSDQEFKGDLTAKIFSIVEKFATEKIWYIDQMLMVLSEAGNFVKDDVWHSLIVVISNASDLHGYTVRSLYRAIQTSAEQESLVQVAVWCIGEYGEMLVDNVGMLDIEEPRTVSLLCKIFMI</sequence>
<dbReference type="InterPro" id="IPR011989">
    <property type="entry name" value="ARM-like"/>
</dbReference>
<keyword evidence="4" id="KW-0472">Membrane</keyword>
<dbReference type="Proteomes" id="UP000836841">
    <property type="component" value="Unassembled WGS sequence"/>
</dbReference>
<dbReference type="Pfam" id="PF01602">
    <property type="entry name" value="Adaptin_N"/>
    <property type="match status" value="1"/>
</dbReference>
<dbReference type="GO" id="GO:0030117">
    <property type="term" value="C:membrane coat"/>
    <property type="evidence" value="ECO:0007669"/>
    <property type="project" value="InterPro"/>
</dbReference>
<dbReference type="InterPro" id="IPR016024">
    <property type="entry name" value="ARM-type_fold"/>
</dbReference>
<comment type="subcellular location">
    <subcellularLocation>
        <location evidence="1">Endomembrane system</location>
    </subcellularLocation>
</comment>
<dbReference type="GO" id="GO:0016192">
    <property type="term" value="P:vesicle-mediated transport"/>
    <property type="evidence" value="ECO:0007669"/>
    <property type="project" value="InterPro"/>
</dbReference>
<evidence type="ECO:0000256" key="4">
    <source>
        <dbReference type="ARBA" id="ARBA00023136"/>
    </source>
</evidence>
<protein>
    <recommendedName>
        <fullName evidence="5">Clathrin/coatomer adaptor adaptin-like N-terminal domain-containing protein</fullName>
    </recommendedName>
</protein>
<dbReference type="EMBL" id="CAJVSB020000058">
    <property type="protein sequence ID" value="CAH2041006.1"/>
    <property type="molecule type" value="Genomic_DNA"/>
</dbReference>
<proteinExistence type="predicted"/>
<dbReference type="InterPro" id="IPR050840">
    <property type="entry name" value="Adaptor_Complx_Large_Subunit"/>
</dbReference>
<dbReference type="Gene3D" id="1.25.10.10">
    <property type="entry name" value="Leucine-rich Repeat Variant"/>
    <property type="match status" value="1"/>
</dbReference>